<dbReference type="PANTHER" id="PTHR31960:SF2">
    <property type="entry name" value="F-BOX PROTEIN PP2-A15"/>
    <property type="match status" value="1"/>
</dbReference>
<dbReference type="PANTHER" id="PTHR31960">
    <property type="entry name" value="F-BOX PROTEIN PP2-A15"/>
    <property type="match status" value="1"/>
</dbReference>
<reference evidence="1 2" key="1">
    <citation type="submission" date="2020-06" db="EMBL/GenBank/DDBJ databases">
        <title>WGS assembly of Ceratodon purpureus strain R40.</title>
        <authorList>
            <person name="Carey S.B."/>
            <person name="Jenkins J."/>
            <person name="Shu S."/>
            <person name="Lovell J.T."/>
            <person name="Sreedasyam A."/>
            <person name="Maumus F."/>
            <person name="Tiley G.P."/>
            <person name="Fernandez-Pozo N."/>
            <person name="Barry K."/>
            <person name="Chen C."/>
            <person name="Wang M."/>
            <person name="Lipzen A."/>
            <person name="Daum C."/>
            <person name="Saski C.A."/>
            <person name="Payton A.C."/>
            <person name="Mcbreen J.C."/>
            <person name="Conrad R.E."/>
            <person name="Kollar L.M."/>
            <person name="Olsson S."/>
            <person name="Huttunen S."/>
            <person name="Landis J.B."/>
            <person name="Wickett N.J."/>
            <person name="Johnson M.G."/>
            <person name="Rensing S.A."/>
            <person name="Grimwood J."/>
            <person name="Schmutz J."/>
            <person name="Mcdaniel S.F."/>
        </authorList>
    </citation>
    <scope>NUCLEOTIDE SEQUENCE [LARGE SCALE GENOMIC DNA]</scope>
    <source>
        <strain evidence="1 2">R40</strain>
    </source>
</reference>
<evidence type="ECO:0008006" key="3">
    <source>
        <dbReference type="Google" id="ProtNLM"/>
    </source>
</evidence>
<keyword evidence="2" id="KW-1185">Reference proteome</keyword>
<dbReference type="EMBL" id="CM026432">
    <property type="protein sequence ID" value="KAG0557169.1"/>
    <property type="molecule type" value="Genomic_DNA"/>
</dbReference>
<dbReference type="Pfam" id="PF14299">
    <property type="entry name" value="PP2"/>
    <property type="match status" value="1"/>
</dbReference>
<dbReference type="InterPro" id="IPR025886">
    <property type="entry name" value="PP2-like"/>
</dbReference>
<name>A0A8T0GG60_CERPU</name>
<protein>
    <recommendedName>
        <fullName evidence="3">F-box domain-containing protein</fullName>
    </recommendedName>
</protein>
<sequence>MATETMLTDFTCTSLLVPYLTPIDIARLECVCRELRNTLDSDLVWGRFVPRSTAKVVRLNDEQAPTKKRIFTVLCKPFLLEETLAYWLNPGTGGVCCSLAARGLGIDWGSDRRYWSWGPQNGARWPEVACLEEVWWFHARGNIKCLLPKGAYTLSWRIQYRRKCSGWTTLPVTFRLSMSDGSQATTSHRYLGNRLRNGPDQNSLDDLTPVRQVERWLEFDVGEVVVTDEEKETSLEFSMRETACGTLKSGVVLDGVVLRPTSLTRVTGRYGNSSGRFVVKRR</sequence>
<comment type="caution">
    <text evidence="1">The sequence shown here is derived from an EMBL/GenBank/DDBJ whole genome shotgun (WGS) entry which is preliminary data.</text>
</comment>
<dbReference type="Proteomes" id="UP000822688">
    <property type="component" value="Chromosome 11"/>
</dbReference>
<dbReference type="AlphaFoldDB" id="A0A8T0GG60"/>
<evidence type="ECO:0000313" key="1">
    <source>
        <dbReference type="EMBL" id="KAG0557169.1"/>
    </source>
</evidence>
<proteinExistence type="predicted"/>
<accession>A0A8T0GG60</accession>
<evidence type="ECO:0000313" key="2">
    <source>
        <dbReference type="Proteomes" id="UP000822688"/>
    </source>
</evidence>
<gene>
    <name evidence="1" type="ORF">KC19_11G107200</name>
</gene>
<organism evidence="1 2">
    <name type="scientific">Ceratodon purpureus</name>
    <name type="common">Fire moss</name>
    <name type="synonym">Dicranum purpureum</name>
    <dbReference type="NCBI Taxonomy" id="3225"/>
    <lineage>
        <taxon>Eukaryota</taxon>
        <taxon>Viridiplantae</taxon>
        <taxon>Streptophyta</taxon>
        <taxon>Embryophyta</taxon>
        <taxon>Bryophyta</taxon>
        <taxon>Bryophytina</taxon>
        <taxon>Bryopsida</taxon>
        <taxon>Dicranidae</taxon>
        <taxon>Pseudoditrichales</taxon>
        <taxon>Ditrichaceae</taxon>
        <taxon>Ceratodon</taxon>
    </lineage>
</organism>